<comment type="caution">
    <text evidence="2">The sequence shown here is derived from an EMBL/GenBank/DDBJ whole genome shotgun (WGS) entry which is preliminary data.</text>
</comment>
<feature type="non-terminal residue" evidence="2">
    <location>
        <position position="152"/>
    </location>
</feature>
<gene>
    <name evidence="2" type="ORF">QU38_01925</name>
</gene>
<evidence type="ECO:0000313" key="3">
    <source>
        <dbReference type="Proteomes" id="UP000032274"/>
    </source>
</evidence>
<organism evidence="2 3">
    <name type="scientific">Staphylococcus aureus</name>
    <dbReference type="NCBI Taxonomy" id="1280"/>
    <lineage>
        <taxon>Bacteria</taxon>
        <taxon>Bacillati</taxon>
        <taxon>Bacillota</taxon>
        <taxon>Bacilli</taxon>
        <taxon>Bacillales</taxon>
        <taxon>Staphylococcaceae</taxon>
        <taxon>Staphylococcus</taxon>
    </lineage>
</organism>
<feature type="region of interest" description="Disordered" evidence="1">
    <location>
        <begin position="1"/>
        <end position="23"/>
    </location>
</feature>
<dbReference type="Proteomes" id="UP000032274">
    <property type="component" value="Unassembled WGS sequence"/>
</dbReference>
<protein>
    <submittedName>
        <fullName evidence="2">Uncharacterized protein</fullName>
    </submittedName>
</protein>
<evidence type="ECO:0000313" key="2">
    <source>
        <dbReference type="EMBL" id="KIU01381.1"/>
    </source>
</evidence>
<accession>A0AA40MKW6</accession>
<proteinExistence type="predicted"/>
<sequence>NHADHVEQHVPLALRPPPGDRRVGQEHAVEHQVVRAGAAHAQHVPGIGDGDAVRIQGHAEMEHGRPRLGIVVHRAGHQQMAHLAAAGEGLARSDAEAALHLLGGAGALQPVRSPARDEDQVLGRHSAEQPFGRRVLMAQAPRRRGDQMSVHG</sequence>
<name>A0AA40MKW6_STAAU</name>
<feature type="non-terminal residue" evidence="2">
    <location>
        <position position="1"/>
    </location>
</feature>
<dbReference type="AlphaFoldDB" id="A0AA40MKW6"/>
<reference evidence="2 3" key="1">
    <citation type="submission" date="2015-01" db="EMBL/GenBank/DDBJ databases">
        <title>Characterization of Swiss Staphylococcus aureus strains involved in food poisoning.</title>
        <authorList>
            <person name="Crovadore J."/>
            <person name="Chablais R."/>
            <person name="Tonacini J."/>
            <person name="Schnyder B."/>
            <person name="Lefort F."/>
        </authorList>
    </citation>
    <scope>NUCLEOTIDE SEQUENCE [LARGE SCALE GENOMIC DNA]</scope>
    <source>
        <strain evidence="2 3">SA-120</strain>
    </source>
</reference>
<evidence type="ECO:0000256" key="1">
    <source>
        <dbReference type="SAM" id="MobiDB-lite"/>
    </source>
</evidence>
<dbReference type="EMBL" id="JXIG01000418">
    <property type="protein sequence ID" value="KIU01381.1"/>
    <property type="molecule type" value="Genomic_DNA"/>
</dbReference>